<dbReference type="AlphaFoldDB" id="A0A1W6NYX9"/>
<gene>
    <name evidence="2" type="ORF">BVG79_01106</name>
</gene>
<dbReference type="STRING" id="92947.BVG79_01106"/>
<keyword evidence="3" id="KW-1185">Reference proteome</keyword>
<reference evidence="2 3" key="1">
    <citation type="submission" date="2017-02" db="EMBL/GenBank/DDBJ databases">
        <title>Ketogulonicigenium robustum SPU B003 Genome sequencing and assembly.</title>
        <authorList>
            <person name="Li Y."/>
            <person name="Liu L."/>
            <person name="Wang C."/>
            <person name="Zhang M."/>
            <person name="Zhang T."/>
            <person name="Zhang Y."/>
        </authorList>
    </citation>
    <scope>NUCLEOTIDE SEQUENCE [LARGE SCALE GENOMIC DNA]</scope>
    <source>
        <strain evidence="2 3">SPU_B003</strain>
    </source>
</reference>
<sequence length="71" mass="8134">MIDWLIAAIIGAGALALAWWQGRRNGRADERQRQGKTNDQTRKRMDDVDSPRGADDAREWLRKRGQSGRDL</sequence>
<feature type="compositionally biased region" description="Basic and acidic residues" evidence="1">
    <location>
        <begin position="39"/>
        <end position="71"/>
    </location>
</feature>
<protein>
    <submittedName>
        <fullName evidence="2">Uncharacterized protein</fullName>
    </submittedName>
</protein>
<proteinExistence type="predicted"/>
<dbReference type="Proteomes" id="UP000242447">
    <property type="component" value="Chromosome"/>
</dbReference>
<evidence type="ECO:0000313" key="3">
    <source>
        <dbReference type="Proteomes" id="UP000242447"/>
    </source>
</evidence>
<evidence type="ECO:0000313" key="2">
    <source>
        <dbReference type="EMBL" id="ARO14452.1"/>
    </source>
</evidence>
<name>A0A1W6NYX9_9RHOB</name>
<evidence type="ECO:0000256" key="1">
    <source>
        <dbReference type="SAM" id="MobiDB-lite"/>
    </source>
</evidence>
<feature type="region of interest" description="Disordered" evidence="1">
    <location>
        <begin position="24"/>
        <end position="71"/>
    </location>
</feature>
<accession>A0A1W6NYX9</accession>
<dbReference type="KEGG" id="kro:BVG79_01106"/>
<dbReference type="EMBL" id="CP019937">
    <property type="protein sequence ID" value="ARO14452.1"/>
    <property type="molecule type" value="Genomic_DNA"/>
</dbReference>
<organism evidence="2 3">
    <name type="scientific">Ketogulonicigenium robustum</name>
    <dbReference type="NCBI Taxonomy" id="92947"/>
    <lineage>
        <taxon>Bacteria</taxon>
        <taxon>Pseudomonadati</taxon>
        <taxon>Pseudomonadota</taxon>
        <taxon>Alphaproteobacteria</taxon>
        <taxon>Rhodobacterales</taxon>
        <taxon>Roseobacteraceae</taxon>
        <taxon>Ketogulonicigenium</taxon>
    </lineage>
</organism>